<feature type="transmembrane region" description="Helical" evidence="1">
    <location>
        <begin position="72"/>
        <end position="92"/>
    </location>
</feature>
<protein>
    <submittedName>
        <fullName evidence="2">Uncharacterized protein</fullName>
    </submittedName>
</protein>
<gene>
    <name evidence="2" type="ORF">B7R22_16665</name>
</gene>
<evidence type="ECO:0000313" key="3">
    <source>
        <dbReference type="Proteomes" id="UP000256541"/>
    </source>
</evidence>
<accession>A0A3E0VRM9</accession>
<sequence length="185" mass="19718">MLFVVLGTGVLVTVISRSRTDSFGRFTLILGDWIPTPLEIMAILTPIGLALVVSGVSLAPGRVRRRLAVLRVSAGVVLTLGLPTMFIAVLLLGNNSFQILPEASVGGCRVVIQHGWVDGSVGIVQPGAVVVNWVGDWSADDFYDPFGYGTYSLSWHDRDGNLNVEGDGTDPASWTGPDSALHCNR</sequence>
<name>A0A3E0VRM9_9MICO</name>
<proteinExistence type="predicted"/>
<reference evidence="2 3" key="1">
    <citation type="submission" date="2017-04" db="EMBL/GenBank/DDBJ databases">
        <title>Comparative genome analysis of Subtercola boreus.</title>
        <authorList>
            <person name="Cho Y.-J."/>
            <person name="Cho A."/>
            <person name="Kim O.-S."/>
            <person name="Lee J.-I."/>
        </authorList>
    </citation>
    <scope>NUCLEOTIDE SEQUENCE [LARGE SCALE GENOMIC DNA]</scope>
    <source>
        <strain evidence="2 3">P27479</strain>
    </source>
</reference>
<keyword evidence="1" id="KW-1133">Transmembrane helix</keyword>
<organism evidence="2 3">
    <name type="scientific">Subtercola boreus</name>
    <dbReference type="NCBI Taxonomy" id="120213"/>
    <lineage>
        <taxon>Bacteria</taxon>
        <taxon>Bacillati</taxon>
        <taxon>Actinomycetota</taxon>
        <taxon>Actinomycetes</taxon>
        <taxon>Micrococcales</taxon>
        <taxon>Microbacteriaceae</taxon>
        <taxon>Subtercola</taxon>
    </lineage>
</organism>
<evidence type="ECO:0000313" key="2">
    <source>
        <dbReference type="EMBL" id="RFA12259.1"/>
    </source>
</evidence>
<evidence type="ECO:0000256" key="1">
    <source>
        <dbReference type="SAM" id="Phobius"/>
    </source>
</evidence>
<comment type="caution">
    <text evidence="2">The sequence shown here is derived from an EMBL/GenBank/DDBJ whole genome shotgun (WGS) entry which is preliminary data.</text>
</comment>
<dbReference type="EMBL" id="NBXB01000043">
    <property type="protein sequence ID" value="RFA12259.1"/>
    <property type="molecule type" value="Genomic_DNA"/>
</dbReference>
<dbReference type="AlphaFoldDB" id="A0A3E0VRM9"/>
<feature type="transmembrane region" description="Helical" evidence="1">
    <location>
        <begin position="40"/>
        <end position="60"/>
    </location>
</feature>
<dbReference type="Proteomes" id="UP000256541">
    <property type="component" value="Unassembled WGS sequence"/>
</dbReference>
<keyword evidence="1" id="KW-0472">Membrane</keyword>
<keyword evidence="1" id="KW-0812">Transmembrane</keyword>